<dbReference type="KEGG" id="mflg:ABS361_05195"/>
<organism evidence="1">
    <name type="scientific">Methyloraptor flagellatus</name>
    <dbReference type="NCBI Taxonomy" id="3162530"/>
    <lineage>
        <taxon>Bacteria</taxon>
        <taxon>Pseudomonadati</taxon>
        <taxon>Pseudomonadota</taxon>
        <taxon>Alphaproteobacteria</taxon>
        <taxon>Hyphomicrobiales</taxon>
        <taxon>Ancalomicrobiaceae</taxon>
        <taxon>Methyloraptor</taxon>
    </lineage>
</organism>
<dbReference type="RefSeq" id="WP_407050764.1">
    <property type="nucleotide sequence ID" value="NZ_CP158568.1"/>
</dbReference>
<sequence>MGLLASDIQQVKQIVEYVEFFKSRIEPWLTPGGRNPELSNKDINSFHDALKAIVKDTSGGNLDLKARLIHKTGKEEIRSEFSVTSDQARIIDVNITKEKIERRISDQEIHKQVFMTLHQASLDEARAGKSAGEKGIIATISDRPLRLVYASDLAGQLIKSELRGTTNPLKKAFLIDVNVEYINGTPHAYRVLNVHSIEEIE</sequence>
<accession>A0AAU7XE52</accession>
<protein>
    <submittedName>
        <fullName evidence="1">Uncharacterized protein</fullName>
    </submittedName>
</protein>
<gene>
    <name evidence="1" type="ORF">ABS361_05195</name>
</gene>
<name>A0AAU7XE52_9HYPH</name>
<dbReference type="AlphaFoldDB" id="A0AAU7XE52"/>
<dbReference type="EMBL" id="CP158568">
    <property type="protein sequence ID" value="XBY45671.1"/>
    <property type="molecule type" value="Genomic_DNA"/>
</dbReference>
<proteinExistence type="predicted"/>
<evidence type="ECO:0000313" key="1">
    <source>
        <dbReference type="EMBL" id="XBY45671.1"/>
    </source>
</evidence>
<reference evidence="1" key="1">
    <citation type="submission" date="2024-06" db="EMBL/GenBank/DDBJ databases">
        <title>Methylostella associata gen. nov., sp. nov., a novel Ancalomicrobiaceae-affiliated facultatively methylotrophic bacteria that feed on methanotrophs of the genus Methylococcus.</title>
        <authorList>
            <person name="Saltykova V."/>
            <person name="Danilova O.V."/>
            <person name="Oshkin I.Y."/>
            <person name="Belova S.E."/>
            <person name="Pimenov N.V."/>
            <person name="Dedysh S.N."/>
        </authorList>
    </citation>
    <scope>NUCLEOTIDE SEQUENCE</scope>
    <source>
        <strain evidence="1">S20</strain>
    </source>
</reference>